<accession>A0ABQ1J8F4</accession>
<keyword evidence="2" id="KW-0472">Membrane</keyword>
<name>A0ABQ1J8F4_9PROT</name>
<keyword evidence="4" id="KW-1185">Reference proteome</keyword>
<gene>
    <name evidence="3" type="ORF">GCM10011503_08770</name>
</gene>
<keyword evidence="2" id="KW-0812">Transmembrane</keyword>
<evidence type="ECO:0000256" key="1">
    <source>
        <dbReference type="SAM" id="MobiDB-lite"/>
    </source>
</evidence>
<feature type="compositionally biased region" description="Basic and acidic residues" evidence="1">
    <location>
        <begin position="38"/>
        <end position="73"/>
    </location>
</feature>
<dbReference type="RefSeq" id="WP_084394299.1">
    <property type="nucleotide sequence ID" value="NZ_BMKF01000001.1"/>
</dbReference>
<evidence type="ECO:0000256" key="2">
    <source>
        <dbReference type="SAM" id="Phobius"/>
    </source>
</evidence>
<evidence type="ECO:0000313" key="3">
    <source>
        <dbReference type="EMBL" id="GGB62377.1"/>
    </source>
</evidence>
<dbReference type="EMBL" id="BMKF01000001">
    <property type="protein sequence ID" value="GGB62377.1"/>
    <property type="molecule type" value="Genomic_DNA"/>
</dbReference>
<proteinExistence type="predicted"/>
<evidence type="ECO:0000313" key="4">
    <source>
        <dbReference type="Proteomes" id="UP000628854"/>
    </source>
</evidence>
<dbReference type="Proteomes" id="UP000628854">
    <property type="component" value="Unassembled WGS sequence"/>
</dbReference>
<protein>
    <submittedName>
        <fullName evidence="3">Uncharacterized protein</fullName>
    </submittedName>
</protein>
<feature type="transmembrane region" description="Helical" evidence="2">
    <location>
        <begin position="6"/>
        <end position="23"/>
    </location>
</feature>
<reference evidence="4" key="1">
    <citation type="journal article" date="2019" name="Int. J. Syst. Evol. Microbiol.">
        <title>The Global Catalogue of Microorganisms (GCM) 10K type strain sequencing project: providing services to taxonomists for standard genome sequencing and annotation.</title>
        <authorList>
            <consortium name="The Broad Institute Genomics Platform"/>
            <consortium name="The Broad Institute Genome Sequencing Center for Infectious Disease"/>
            <person name="Wu L."/>
            <person name="Ma J."/>
        </authorList>
    </citation>
    <scope>NUCLEOTIDE SEQUENCE [LARGE SCALE GENOMIC DNA]</scope>
    <source>
        <strain evidence="4">CGMCC 1.15928</strain>
    </source>
</reference>
<feature type="region of interest" description="Disordered" evidence="1">
    <location>
        <begin position="32"/>
        <end position="73"/>
    </location>
</feature>
<keyword evidence="2" id="KW-1133">Transmembrane helix</keyword>
<comment type="caution">
    <text evidence="3">The sequence shown here is derived from an EMBL/GenBank/DDBJ whole genome shotgun (WGS) entry which is preliminary data.</text>
</comment>
<sequence>MAPEILYGVGALILLVVLIWAVLRGRLKSKRAQAISEEATREQYEEPERYDQDRQDALEEMARTAEEQKRRND</sequence>
<organism evidence="3 4">
    <name type="scientific">Henriciella pelagia</name>
    <dbReference type="NCBI Taxonomy" id="1977912"/>
    <lineage>
        <taxon>Bacteria</taxon>
        <taxon>Pseudomonadati</taxon>
        <taxon>Pseudomonadota</taxon>
        <taxon>Alphaproteobacteria</taxon>
        <taxon>Hyphomonadales</taxon>
        <taxon>Hyphomonadaceae</taxon>
        <taxon>Henriciella</taxon>
    </lineage>
</organism>